<keyword evidence="2" id="KW-1185">Reference proteome</keyword>
<protein>
    <submittedName>
        <fullName evidence="1">Uncharacterized protein</fullName>
    </submittedName>
</protein>
<organism evidence="1 2">
    <name type="scientific">Streptomyces camponoticapitis</name>
    <dbReference type="NCBI Taxonomy" id="1616125"/>
    <lineage>
        <taxon>Bacteria</taxon>
        <taxon>Bacillati</taxon>
        <taxon>Actinomycetota</taxon>
        <taxon>Actinomycetes</taxon>
        <taxon>Kitasatosporales</taxon>
        <taxon>Streptomycetaceae</taxon>
        <taxon>Streptomyces</taxon>
    </lineage>
</organism>
<accession>A0ABQ2EB11</accession>
<gene>
    <name evidence="1" type="ORF">GCM10011583_40370</name>
</gene>
<name>A0ABQ2EB11_9ACTN</name>
<dbReference type="EMBL" id="BMMV01000012">
    <property type="protein sequence ID" value="GGK04522.1"/>
    <property type="molecule type" value="Genomic_DNA"/>
</dbReference>
<reference evidence="2" key="1">
    <citation type="journal article" date="2019" name="Int. J. Syst. Evol. Microbiol.">
        <title>The Global Catalogue of Microorganisms (GCM) 10K type strain sequencing project: providing services to taxonomists for standard genome sequencing and annotation.</title>
        <authorList>
            <consortium name="The Broad Institute Genomics Platform"/>
            <consortium name="The Broad Institute Genome Sequencing Center for Infectious Disease"/>
            <person name="Wu L."/>
            <person name="Ma J."/>
        </authorList>
    </citation>
    <scope>NUCLEOTIDE SEQUENCE [LARGE SCALE GENOMIC DNA]</scope>
    <source>
        <strain evidence="2">CGMCC 4.7275</strain>
    </source>
</reference>
<evidence type="ECO:0000313" key="2">
    <source>
        <dbReference type="Proteomes" id="UP000660265"/>
    </source>
</evidence>
<evidence type="ECO:0000313" key="1">
    <source>
        <dbReference type="EMBL" id="GGK04522.1"/>
    </source>
</evidence>
<proteinExistence type="predicted"/>
<dbReference type="Proteomes" id="UP000660265">
    <property type="component" value="Unassembled WGS sequence"/>
</dbReference>
<comment type="caution">
    <text evidence="1">The sequence shown here is derived from an EMBL/GenBank/DDBJ whole genome shotgun (WGS) entry which is preliminary data.</text>
</comment>
<sequence length="77" mass="8313">MVAPEQAVIAHYRLSGDEYGSQAERGAIFEASRVMSAAVEKWGVGEVDGNEFGAGEVPVYGYGPDARRLQRHRADSS</sequence>